<evidence type="ECO:0000256" key="4">
    <source>
        <dbReference type="ARBA" id="ARBA00022842"/>
    </source>
</evidence>
<name>A0A1I2IG27_9BACT</name>
<dbReference type="RefSeq" id="WP_093920166.1">
    <property type="nucleotide sequence ID" value="NZ_FONW01000006.1"/>
</dbReference>
<dbReference type="InterPro" id="IPR020084">
    <property type="entry name" value="NUDIX_hydrolase_CS"/>
</dbReference>
<dbReference type="GO" id="GO:0046872">
    <property type="term" value="F:metal ion binding"/>
    <property type="evidence" value="ECO:0007669"/>
    <property type="project" value="UniProtKB-KW"/>
</dbReference>
<dbReference type="Gene3D" id="3.90.79.10">
    <property type="entry name" value="Nucleoside Triphosphate Pyrophosphohydrolase"/>
    <property type="match status" value="1"/>
</dbReference>
<dbReference type="AlphaFoldDB" id="A0A1I2IG27"/>
<evidence type="ECO:0000259" key="5">
    <source>
        <dbReference type="PROSITE" id="PS51462"/>
    </source>
</evidence>
<protein>
    <submittedName>
        <fullName evidence="6">Mutator mutT protein</fullName>
    </submittedName>
    <submittedName>
        <fullName evidence="7">Mutator protein MutT</fullName>
    </submittedName>
</protein>
<evidence type="ECO:0000256" key="2">
    <source>
        <dbReference type="ARBA" id="ARBA00022723"/>
    </source>
</evidence>
<comment type="cofactor">
    <cofactor evidence="1">
        <name>Mg(2+)</name>
        <dbReference type="ChEBI" id="CHEBI:18420"/>
    </cofactor>
</comment>
<dbReference type="PANTHER" id="PTHR42904:SF12">
    <property type="entry name" value="ADP-RIBOSE PYROPHOSPHATASE-RELATED"/>
    <property type="match status" value="1"/>
</dbReference>
<reference evidence="6 8" key="1">
    <citation type="submission" date="2016-10" db="EMBL/GenBank/DDBJ databases">
        <authorList>
            <person name="de Groot N.N."/>
        </authorList>
    </citation>
    <scope>NUCLEOTIDE SEQUENCE [LARGE SCALE GENOMIC DNA]</scope>
    <source>
        <strain evidence="6 8">CGMCC 1.9156</strain>
    </source>
</reference>
<gene>
    <name evidence="7" type="ORF">DET52_11029</name>
    <name evidence="6" type="ORF">SAMN05216283_10631</name>
</gene>
<dbReference type="GO" id="GO:0035529">
    <property type="term" value="F:NADH pyrophosphatase activity"/>
    <property type="evidence" value="ECO:0007669"/>
    <property type="project" value="TreeGrafter"/>
</dbReference>
<dbReference type="STRING" id="655355.SAMN05216283_10631"/>
<feature type="domain" description="Nudix hydrolase" evidence="5">
    <location>
        <begin position="42"/>
        <end position="173"/>
    </location>
</feature>
<dbReference type="CDD" id="cd04681">
    <property type="entry name" value="NUDIX_Hydrolase"/>
    <property type="match status" value="1"/>
</dbReference>
<evidence type="ECO:0000313" key="6">
    <source>
        <dbReference type="EMBL" id="SFF41332.1"/>
    </source>
</evidence>
<dbReference type="PROSITE" id="PS51462">
    <property type="entry name" value="NUDIX"/>
    <property type="match status" value="1"/>
</dbReference>
<evidence type="ECO:0000256" key="1">
    <source>
        <dbReference type="ARBA" id="ARBA00001946"/>
    </source>
</evidence>
<dbReference type="InterPro" id="IPR050241">
    <property type="entry name" value="NAD-cap_RNA_hydrolase_NudC"/>
</dbReference>
<organism evidence="6 8">
    <name type="scientific">Sunxiuqinia elliptica</name>
    <dbReference type="NCBI Taxonomy" id="655355"/>
    <lineage>
        <taxon>Bacteria</taxon>
        <taxon>Pseudomonadati</taxon>
        <taxon>Bacteroidota</taxon>
        <taxon>Bacteroidia</taxon>
        <taxon>Marinilabiliales</taxon>
        <taxon>Prolixibacteraceae</taxon>
        <taxon>Sunxiuqinia</taxon>
    </lineage>
</organism>
<dbReference type="InterPro" id="IPR015797">
    <property type="entry name" value="NUDIX_hydrolase-like_dom_sf"/>
</dbReference>
<dbReference type="EMBL" id="FONW01000006">
    <property type="protein sequence ID" value="SFF41332.1"/>
    <property type="molecule type" value="Genomic_DNA"/>
</dbReference>
<dbReference type="Proteomes" id="UP000198964">
    <property type="component" value="Unassembled WGS sequence"/>
</dbReference>
<evidence type="ECO:0000313" key="7">
    <source>
        <dbReference type="EMBL" id="TDN97113.1"/>
    </source>
</evidence>
<dbReference type="GO" id="GO:0019677">
    <property type="term" value="P:NAD+ catabolic process"/>
    <property type="evidence" value="ECO:0007669"/>
    <property type="project" value="TreeGrafter"/>
</dbReference>
<dbReference type="PROSITE" id="PS00893">
    <property type="entry name" value="NUDIX_BOX"/>
    <property type="match status" value="1"/>
</dbReference>
<evidence type="ECO:0000313" key="8">
    <source>
        <dbReference type="Proteomes" id="UP000198964"/>
    </source>
</evidence>
<evidence type="ECO:0000256" key="3">
    <source>
        <dbReference type="ARBA" id="ARBA00022801"/>
    </source>
</evidence>
<dbReference type="OrthoDB" id="9786141at2"/>
<keyword evidence="4" id="KW-0460">Magnesium</keyword>
<dbReference type="InterPro" id="IPR000086">
    <property type="entry name" value="NUDIX_hydrolase_dom"/>
</dbReference>
<proteinExistence type="predicted"/>
<keyword evidence="2" id="KW-0479">Metal-binding</keyword>
<dbReference type="Pfam" id="PF00293">
    <property type="entry name" value="NUDIX"/>
    <property type="match status" value="1"/>
</dbReference>
<accession>A0A1I2IG27</accession>
<dbReference type="SUPFAM" id="SSF55811">
    <property type="entry name" value="Nudix"/>
    <property type="match status" value="1"/>
</dbReference>
<keyword evidence="8" id="KW-1185">Reference proteome</keyword>
<keyword evidence="3" id="KW-0378">Hydrolase</keyword>
<dbReference type="GO" id="GO:0006742">
    <property type="term" value="P:NADP+ catabolic process"/>
    <property type="evidence" value="ECO:0007669"/>
    <property type="project" value="TreeGrafter"/>
</dbReference>
<dbReference type="Proteomes" id="UP000294848">
    <property type="component" value="Unassembled WGS sequence"/>
</dbReference>
<evidence type="ECO:0000313" key="9">
    <source>
        <dbReference type="Proteomes" id="UP000294848"/>
    </source>
</evidence>
<reference evidence="7 9" key="2">
    <citation type="submission" date="2019-03" db="EMBL/GenBank/DDBJ databases">
        <title>Freshwater and sediment microbial communities from various areas in North America, analyzing microbe dynamics in response to fracking.</title>
        <authorList>
            <person name="Lamendella R."/>
        </authorList>
    </citation>
    <scope>NUCLEOTIDE SEQUENCE [LARGE SCALE GENOMIC DNA]</scope>
    <source>
        <strain evidence="7 9">114D</strain>
    </source>
</reference>
<sequence>MIHAKHPNLIFNYCPSCGSEAFQQNGDRSKKCDHCGFHFFFNTSAAVAAVITDAEGRIMFTRRAVQPHKGMLDLPGGFVDPMETGEVALERELEEELGATVKKMSYLCSFPNVYPFSGTQVFTLDLAYQVELESLENLTPMDDISGIEFYYPDEVNLDELPAQSMKNILKKLQQHG</sequence>
<dbReference type="PANTHER" id="PTHR42904">
    <property type="entry name" value="NUDIX HYDROLASE, NUDC SUBFAMILY"/>
    <property type="match status" value="1"/>
</dbReference>
<dbReference type="EMBL" id="SNWI01000010">
    <property type="protein sequence ID" value="TDN97113.1"/>
    <property type="molecule type" value="Genomic_DNA"/>
</dbReference>
<dbReference type="GO" id="GO:0005829">
    <property type="term" value="C:cytosol"/>
    <property type="evidence" value="ECO:0007669"/>
    <property type="project" value="TreeGrafter"/>
</dbReference>